<feature type="binding site" evidence="16">
    <location>
        <position position="212"/>
    </location>
    <ligand>
        <name>NADP(+)</name>
        <dbReference type="ChEBI" id="CHEBI:58349"/>
    </ligand>
</feature>
<dbReference type="PIRSF" id="PIRSF006769">
    <property type="entry name" value="RibD"/>
    <property type="match status" value="1"/>
</dbReference>
<sequence>MPDSDQQRALLNEQERQLMKRALALARAVEGRTSPRPPVGAVLARNGQIVGQGATAPPYGPHAEALALRAAGPQAQGADLYVTLEPCCIALHTPPCTEALIAAGVRRVVVAARDPNPRVDGRGLDQLRRAGLLVELLDEDDPLARQARELLRPFATLMLARRPYVTAKWAMTLDGKIASHTGDAFWISGPQARAWAHALRDRVDAILIGAGTARRDDPLLTVRLAVGGRRRARRPQPPRRLIITASAHLPPQLRLLNTPEEAETWLLVGEHVPAERRLALARPGVRLIEVPCEPTGRVDLGLALQRLAAEGLMHILLEGGAALTGSAFDCRCIDRVAVIVAPALIGGARAPVPLAGQGLPYLRLAATLRNRRIRSLGHDLLIEGEVDYHPSTALADPTDPPPEAATS</sequence>
<dbReference type="InterPro" id="IPR016192">
    <property type="entry name" value="APOBEC/CMP_deaminase_Zn-bd"/>
</dbReference>
<name>A0A455T6D0_9CHLR</name>
<feature type="active site" description="Proton donor" evidence="15">
    <location>
        <position position="64"/>
    </location>
</feature>
<evidence type="ECO:0000256" key="16">
    <source>
        <dbReference type="PIRSR" id="PIRSR006769-2"/>
    </source>
</evidence>
<dbReference type="GO" id="GO:0008703">
    <property type="term" value="F:5-amino-6-(5-phosphoribosylamino)uracil reductase activity"/>
    <property type="evidence" value="ECO:0007669"/>
    <property type="project" value="UniProtKB-EC"/>
</dbReference>
<organism evidence="19">
    <name type="scientific">Thermogemmatispora argillosa</name>
    <dbReference type="NCBI Taxonomy" id="2045280"/>
    <lineage>
        <taxon>Bacteria</taxon>
        <taxon>Bacillati</taxon>
        <taxon>Chloroflexota</taxon>
        <taxon>Ktedonobacteria</taxon>
        <taxon>Thermogemmatisporales</taxon>
        <taxon>Thermogemmatisporaceae</taxon>
        <taxon>Thermogemmatispora</taxon>
    </lineage>
</organism>
<feature type="binding site" evidence="16">
    <location>
        <position position="223"/>
    </location>
    <ligand>
        <name>substrate</name>
    </ligand>
</feature>
<feature type="binding site" evidence="16">
    <location>
        <position position="220"/>
    </location>
    <ligand>
        <name>substrate</name>
    </ligand>
</feature>
<dbReference type="GO" id="GO:0008835">
    <property type="term" value="F:diaminohydroxyphosphoribosylaminopyrimidine deaminase activity"/>
    <property type="evidence" value="ECO:0007669"/>
    <property type="project" value="UniProtKB-EC"/>
</dbReference>
<dbReference type="Gene3D" id="3.40.140.10">
    <property type="entry name" value="Cytidine Deaminase, domain 2"/>
    <property type="match status" value="1"/>
</dbReference>
<dbReference type="PROSITE" id="PS51747">
    <property type="entry name" value="CYT_DCMP_DEAMINASES_2"/>
    <property type="match status" value="1"/>
</dbReference>
<protein>
    <recommendedName>
        <fullName evidence="14">Riboflavin biosynthesis protein RibD</fullName>
    </recommendedName>
    <domain>
        <recommendedName>
            <fullName evidence="14">Diaminohydroxyphosphoribosylaminopyrimidine deaminase</fullName>
            <shortName evidence="14">DRAP deaminase</shortName>
            <ecNumber evidence="14">3.5.4.26</ecNumber>
        </recommendedName>
        <alternativeName>
            <fullName evidence="14">Riboflavin-specific deaminase</fullName>
        </alternativeName>
    </domain>
    <domain>
        <recommendedName>
            <fullName evidence="14">5-amino-6-(5-phosphoribosylamino)uracil reductase</fullName>
            <ecNumber evidence="14">1.1.1.193</ecNumber>
        </recommendedName>
        <alternativeName>
            <fullName evidence="14">HTP reductase</fullName>
        </alternativeName>
    </domain>
</protein>
<comment type="similarity">
    <text evidence="4 14">In the N-terminal section; belongs to the cytidine and deoxycytidylate deaminase family.</text>
</comment>
<keyword evidence="9 14" id="KW-0521">NADP</keyword>
<dbReference type="InterPro" id="IPR004794">
    <property type="entry name" value="Eubact_RibD"/>
</dbReference>
<dbReference type="InterPro" id="IPR002125">
    <property type="entry name" value="CMP_dCMP_dom"/>
</dbReference>
<reference evidence="19" key="1">
    <citation type="submission" date="2018-12" db="EMBL/GenBank/DDBJ databases">
        <title>Novel natural products biosynthetic potential of the class Ktedonobacteria.</title>
        <authorList>
            <person name="Zheng Y."/>
            <person name="Saitou A."/>
            <person name="Wang C.M."/>
            <person name="Toyoda A."/>
            <person name="Minakuchi Y."/>
            <person name="Sekiguchi Y."/>
            <person name="Ueda K."/>
            <person name="Takano H."/>
            <person name="Sakai Y."/>
            <person name="Yokota A."/>
            <person name="Yabe S."/>
        </authorList>
    </citation>
    <scope>NUCLEOTIDE SEQUENCE</scope>
    <source>
        <strain evidence="19">A3-2</strain>
    </source>
</reference>
<evidence type="ECO:0000256" key="11">
    <source>
        <dbReference type="ARBA" id="ARBA00023268"/>
    </source>
</evidence>
<keyword evidence="6 14" id="KW-0686">Riboflavin biosynthesis</keyword>
<dbReference type="GO" id="GO:0008270">
    <property type="term" value="F:zinc ion binding"/>
    <property type="evidence" value="ECO:0007669"/>
    <property type="project" value="InterPro"/>
</dbReference>
<dbReference type="InterPro" id="IPR016193">
    <property type="entry name" value="Cytidine_deaminase-like"/>
</dbReference>
<dbReference type="SUPFAM" id="SSF53927">
    <property type="entry name" value="Cytidine deaminase-like"/>
    <property type="match status" value="1"/>
</dbReference>
<comment type="cofactor">
    <cofactor evidence="14 17">
        <name>Zn(2+)</name>
        <dbReference type="ChEBI" id="CHEBI:29105"/>
    </cofactor>
    <text evidence="14 17">Binds 1 zinc ion.</text>
</comment>
<dbReference type="AlphaFoldDB" id="A0A455T6D0"/>
<dbReference type="PANTHER" id="PTHR38011">
    <property type="entry name" value="DIHYDROFOLATE REDUCTASE FAMILY PROTEIN (AFU_ORTHOLOGUE AFUA_8G06820)"/>
    <property type="match status" value="1"/>
</dbReference>
<evidence type="ECO:0000256" key="6">
    <source>
        <dbReference type="ARBA" id="ARBA00022619"/>
    </source>
</evidence>
<dbReference type="GO" id="GO:0050661">
    <property type="term" value="F:NADP binding"/>
    <property type="evidence" value="ECO:0007669"/>
    <property type="project" value="InterPro"/>
</dbReference>
<feature type="binding site" evidence="17">
    <location>
        <position position="62"/>
    </location>
    <ligand>
        <name>Zn(2+)</name>
        <dbReference type="ChEBI" id="CHEBI:29105"/>
        <note>catalytic</note>
    </ligand>
</feature>
<evidence type="ECO:0000256" key="2">
    <source>
        <dbReference type="ARBA" id="ARBA00004882"/>
    </source>
</evidence>
<feature type="binding site" evidence="17">
    <location>
        <position position="87"/>
    </location>
    <ligand>
        <name>Zn(2+)</name>
        <dbReference type="ChEBI" id="CHEBI:29105"/>
        <note>catalytic</note>
    </ligand>
</feature>
<comment type="catalytic activity">
    <reaction evidence="12 14">
        <text>5-amino-6-(5-phospho-D-ribitylamino)uracil + NADP(+) = 5-amino-6-(5-phospho-D-ribosylamino)uracil + NADPH + H(+)</text>
        <dbReference type="Rhea" id="RHEA:17845"/>
        <dbReference type="ChEBI" id="CHEBI:15378"/>
        <dbReference type="ChEBI" id="CHEBI:57783"/>
        <dbReference type="ChEBI" id="CHEBI:58349"/>
        <dbReference type="ChEBI" id="CHEBI:58421"/>
        <dbReference type="ChEBI" id="CHEBI:58453"/>
        <dbReference type="EC" id="1.1.1.193"/>
    </reaction>
</comment>
<proteinExistence type="inferred from homology"/>
<feature type="binding site" evidence="16">
    <location>
        <position position="186"/>
    </location>
    <ligand>
        <name>NADP(+)</name>
        <dbReference type="ChEBI" id="CHEBI:58349"/>
    </ligand>
</feature>
<keyword evidence="10 14" id="KW-0560">Oxidoreductase</keyword>
<dbReference type="NCBIfam" id="TIGR00227">
    <property type="entry name" value="ribD_Cterm"/>
    <property type="match status" value="1"/>
</dbReference>
<keyword evidence="7 14" id="KW-0479">Metal-binding</keyword>
<feature type="binding site" evidence="16">
    <location>
        <position position="318"/>
    </location>
    <ligand>
        <name>substrate</name>
    </ligand>
</feature>
<evidence type="ECO:0000256" key="17">
    <source>
        <dbReference type="PIRSR" id="PIRSR006769-3"/>
    </source>
</evidence>
<dbReference type="GO" id="GO:0009231">
    <property type="term" value="P:riboflavin biosynthetic process"/>
    <property type="evidence" value="ECO:0007669"/>
    <property type="project" value="UniProtKB-UniPathway"/>
</dbReference>
<evidence type="ECO:0000256" key="15">
    <source>
        <dbReference type="PIRSR" id="PIRSR006769-1"/>
    </source>
</evidence>
<dbReference type="Gene3D" id="3.40.430.10">
    <property type="entry name" value="Dihydrofolate Reductase, subunit A"/>
    <property type="match status" value="1"/>
</dbReference>
<keyword evidence="8 14" id="KW-0862">Zinc</keyword>
<evidence type="ECO:0000256" key="7">
    <source>
        <dbReference type="ARBA" id="ARBA00022723"/>
    </source>
</evidence>
<evidence type="ECO:0000256" key="12">
    <source>
        <dbReference type="ARBA" id="ARBA00049861"/>
    </source>
</evidence>
<gene>
    <name evidence="19" type="ORF">KTA_14430</name>
</gene>
<comment type="function">
    <text evidence="1 14">Converts 2,5-diamino-6-(ribosylamino)-4(3h)-pyrimidinone 5'-phosphate into 5-amino-6-(ribosylamino)-2,4(1h,3h)-pyrimidinedione 5'-phosphate.</text>
</comment>
<feature type="binding site" evidence="16">
    <location>
        <begin position="320"/>
        <end position="326"/>
    </location>
    <ligand>
        <name>NADP(+)</name>
        <dbReference type="ChEBI" id="CHEBI:58349"/>
    </ligand>
</feature>
<comment type="similarity">
    <text evidence="5 14">In the C-terminal section; belongs to the HTP reductase family.</text>
</comment>
<dbReference type="InterPro" id="IPR002734">
    <property type="entry name" value="RibDG_C"/>
</dbReference>
<evidence type="ECO:0000256" key="10">
    <source>
        <dbReference type="ARBA" id="ARBA00023002"/>
    </source>
</evidence>
<evidence type="ECO:0000256" key="4">
    <source>
        <dbReference type="ARBA" id="ARBA00005259"/>
    </source>
</evidence>
<keyword evidence="14" id="KW-0378">Hydrolase</keyword>
<evidence type="ECO:0000256" key="1">
    <source>
        <dbReference type="ARBA" id="ARBA00002151"/>
    </source>
</evidence>
<keyword evidence="11" id="KW-0511">Multifunctional enzyme</keyword>
<feature type="binding site" evidence="16">
    <location>
        <position position="170"/>
    </location>
    <ligand>
        <name>NADP(+)</name>
        <dbReference type="ChEBI" id="CHEBI:58349"/>
    </ligand>
</feature>
<evidence type="ECO:0000256" key="9">
    <source>
        <dbReference type="ARBA" id="ARBA00022857"/>
    </source>
</evidence>
<evidence type="ECO:0000313" key="19">
    <source>
        <dbReference type="EMBL" id="BBH93244.1"/>
    </source>
</evidence>
<feature type="binding site" evidence="16">
    <location>
        <position position="200"/>
    </location>
    <ligand>
        <name>substrate</name>
    </ligand>
</feature>
<dbReference type="Pfam" id="PF00383">
    <property type="entry name" value="dCMP_cyt_deam_1"/>
    <property type="match status" value="1"/>
</dbReference>
<evidence type="ECO:0000256" key="14">
    <source>
        <dbReference type="PIRNR" id="PIRNR006769"/>
    </source>
</evidence>
<dbReference type="InterPro" id="IPR011549">
    <property type="entry name" value="RibD_C"/>
</dbReference>
<evidence type="ECO:0000256" key="3">
    <source>
        <dbReference type="ARBA" id="ARBA00004910"/>
    </source>
</evidence>
<evidence type="ECO:0000256" key="8">
    <source>
        <dbReference type="ARBA" id="ARBA00022833"/>
    </source>
</evidence>
<feature type="binding site" evidence="16">
    <location>
        <position position="216"/>
    </location>
    <ligand>
        <name>NADP(+)</name>
        <dbReference type="ChEBI" id="CHEBI:58349"/>
    </ligand>
</feature>
<dbReference type="CDD" id="cd01284">
    <property type="entry name" value="Riboflavin_deaminase-reductase"/>
    <property type="match status" value="1"/>
</dbReference>
<dbReference type="UniPathway" id="UPA00275">
    <property type="reaction ID" value="UER00401"/>
</dbReference>
<dbReference type="EC" id="1.1.1.193" evidence="14"/>
<dbReference type="SUPFAM" id="SSF53597">
    <property type="entry name" value="Dihydrofolate reductase-like"/>
    <property type="match status" value="1"/>
</dbReference>
<feature type="binding site" evidence="17">
    <location>
        <position position="96"/>
    </location>
    <ligand>
        <name>Zn(2+)</name>
        <dbReference type="ChEBI" id="CHEBI:29105"/>
        <note>catalytic</note>
    </ligand>
</feature>
<dbReference type="NCBIfam" id="TIGR00326">
    <property type="entry name" value="eubact_ribD"/>
    <property type="match status" value="1"/>
</dbReference>
<feature type="domain" description="CMP/dCMP-type deaminase" evidence="18">
    <location>
        <begin position="13"/>
        <end position="135"/>
    </location>
</feature>
<dbReference type="Pfam" id="PF01872">
    <property type="entry name" value="RibD_C"/>
    <property type="match status" value="1"/>
</dbReference>
<dbReference type="InterPro" id="IPR024072">
    <property type="entry name" value="DHFR-like_dom_sf"/>
</dbReference>
<dbReference type="PANTHER" id="PTHR38011:SF7">
    <property type="entry name" value="2,5-DIAMINO-6-RIBOSYLAMINO-4(3H)-PYRIMIDINONE 5'-PHOSPHATE REDUCTASE"/>
    <property type="match status" value="1"/>
</dbReference>
<evidence type="ECO:0000256" key="5">
    <source>
        <dbReference type="ARBA" id="ARBA00007417"/>
    </source>
</evidence>
<comment type="pathway">
    <text evidence="2 14">Cofactor biosynthesis; riboflavin biosynthesis; 5-amino-6-(D-ribitylamino)uracil from GTP: step 2/4.</text>
</comment>
<comment type="pathway">
    <text evidence="3 14">Cofactor biosynthesis; riboflavin biosynthesis; 5-amino-6-(D-ribitylamino)uracil from GTP: step 3/4.</text>
</comment>
<dbReference type="PROSITE" id="PS00903">
    <property type="entry name" value="CYT_DCMP_DEAMINASES_1"/>
    <property type="match status" value="1"/>
</dbReference>
<comment type="catalytic activity">
    <reaction evidence="13 14">
        <text>2,5-diamino-6-hydroxy-4-(5-phosphoribosylamino)-pyrimidine + H2O + H(+) = 5-amino-6-(5-phospho-D-ribosylamino)uracil + NH4(+)</text>
        <dbReference type="Rhea" id="RHEA:21868"/>
        <dbReference type="ChEBI" id="CHEBI:15377"/>
        <dbReference type="ChEBI" id="CHEBI:15378"/>
        <dbReference type="ChEBI" id="CHEBI:28938"/>
        <dbReference type="ChEBI" id="CHEBI:58453"/>
        <dbReference type="ChEBI" id="CHEBI:58614"/>
        <dbReference type="EC" id="3.5.4.26"/>
    </reaction>
</comment>
<accession>A0A455T6D0</accession>
<evidence type="ECO:0000259" key="18">
    <source>
        <dbReference type="PROSITE" id="PS51747"/>
    </source>
</evidence>
<evidence type="ECO:0000256" key="13">
    <source>
        <dbReference type="ARBA" id="ARBA00049886"/>
    </source>
</evidence>
<dbReference type="EC" id="3.5.4.26" evidence="14"/>
<dbReference type="InterPro" id="IPR050765">
    <property type="entry name" value="Riboflavin_Biosynth_HTPR"/>
</dbReference>
<dbReference type="EMBL" id="AP019377">
    <property type="protein sequence ID" value="BBH93244.1"/>
    <property type="molecule type" value="Genomic_DNA"/>
</dbReference>